<organism evidence="3 4">
    <name type="scientific">Sanguibacter keddieii (strain ATCC 51767 / DSM 10542 / NCFB 3025 / ST-74)</name>
    <dbReference type="NCBI Taxonomy" id="446469"/>
    <lineage>
        <taxon>Bacteria</taxon>
        <taxon>Bacillati</taxon>
        <taxon>Actinomycetota</taxon>
        <taxon>Actinomycetes</taxon>
        <taxon>Micrococcales</taxon>
        <taxon>Sanguibacteraceae</taxon>
        <taxon>Sanguibacter</taxon>
    </lineage>
</organism>
<dbReference type="RefSeq" id="WP_012866730.1">
    <property type="nucleotide sequence ID" value="NC_013521.1"/>
</dbReference>
<dbReference type="SMART" id="SM00903">
    <property type="entry name" value="Flavin_Reduct"/>
    <property type="match status" value="1"/>
</dbReference>
<dbReference type="EMBL" id="CP001819">
    <property type="protein sequence ID" value="ACZ21661.1"/>
    <property type="molecule type" value="Genomic_DNA"/>
</dbReference>
<sequence length="182" mass="18888">MSTVVRTITGTLPGQDVGAAFREAMSTLAGGVCVITTDDGGTPTGLTVTTGFSVSMDPPIFGVCVDNTSRTLPALLARGAFVANVLGGHASRVASAFASRAEDKFAPESGPVARATTREGLPWLPRDSVRAVACTVSRVVEAGDHTLVLGHVTEVLRPEEEHPHALGYLARTFHSLPTRPAA</sequence>
<dbReference type="GO" id="GO:0042602">
    <property type="term" value="F:riboflavin reductase (NADPH) activity"/>
    <property type="evidence" value="ECO:0007669"/>
    <property type="project" value="TreeGrafter"/>
</dbReference>
<dbReference type="InterPro" id="IPR012349">
    <property type="entry name" value="Split_barrel_FMN-bd"/>
</dbReference>
<dbReference type="Proteomes" id="UP000000322">
    <property type="component" value="Chromosome"/>
</dbReference>
<evidence type="ECO:0000256" key="1">
    <source>
        <dbReference type="ARBA" id="ARBA00023002"/>
    </source>
</evidence>
<dbReference type="STRING" id="446469.Sked_17340"/>
<gene>
    <name evidence="3" type="ordered locus">Sked_17340</name>
</gene>
<proteinExistence type="predicted"/>
<keyword evidence="4" id="KW-1185">Reference proteome</keyword>
<dbReference type="GO" id="GO:0010181">
    <property type="term" value="F:FMN binding"/>
    <property type="evidence" value="ECO:0007669"/>
    <property type="project" value="InterPro"/>
</dbReference>
<dbReference type="InterPro" id="IPR050268">
    <property type="entry name" value="NADH-dep_flavin_reductase"/>
</dbReference>
<dbReference type="Gene3D" id="2.30.110.10">
    <property type="entry name" value="Electron Transport, Fmn-binding Protein, Chain A"/>
    <property type="match status" value="1"/>
</dbReference>
<dbReference type="PANTHER" id="PTHR30466:SF1">
    <property type="entry name" value="FMN REDUCTASE (NADH) RUTF"/>
    <property type="match status" value="1"/>
</dbReference>
<evidence type="ECO:0000259" key="2">
    <source>
        <dbReference type="SMART" id="SM00903"/>
    </source>
</evidence>
<accession>D1BGT4</accession>
<dbReference type="PANTHER" id="PTHR30466">
    <property type="entry name" value="FLAVIN REDUCTASE"/>
    <property type="match status" value="1"/>
</dbReference>
<evidence type="ECO:0000313" key="3">
    <source>
        <dbReference type="EMBL" id="ACZ21661.1"/>
    </source>
</evidence>
<evidence type="ECO:0000313" key="4">
    <source>
        <dbReference type="Proteomes" id="UP000000322"/>
    </source>
</evidence>
<dbReference type="KEGG" id="ske:Sked_17340"/>
<dbReference type="HOGENOM" id="CLU_059021_1_2_11"/>
<keyword evidence="1" id="KW-0560">Oxidoreductase</keyword>
<dbReference type="SUPFAM" id="SSF50475">
    <property type="entry name" value="FMN-binding split barrel"/>
    <property type="match status" value="1"/>
</dbReference>
<dbReference type="Pfam" id="PF01613">
    <property type="entry name" value="Flavin_Reduct"/>
    <property type="match status" value="1"/>
</dbReference>
<dbReference type="AlphaFoldDB" id="D1BGT4"/>
<reference evidence="3 4" key="1">
    <citation type="journal article" date="2009" name="Stand. Genomic Sci.">
        <title>Complete genome sequence of Sanguibacter keddieii type strain (ST-74).</title>
        <authorList>
            <person name="Ivanova N."/>
            <person name="Sikorski J."/>
            <person name="Sims D."/>
            <person name="Brettin T."/>
            <person name="Detter J.C."/>
            <person name="Han C."/>
            <person name="Lapidus A."/>
            <person name="Copeland A."/>
            <person name="Glavina Del Rio T."/>
            <person name="Nolan M."/>
            <person name="Chen F."/>
            <person name="Lucas S."/>
            <person name="Tice H."/>
            <person name="Cheng J.F."/>
            <person name="Bruce D."/>
            <person name="Goodwin L."/>
            <person name="Pitluck S."/>
            <person name="Pati A."/>
            <person name="Mavromatis K."/>
            <person name="Chen A."/>
            <person name="Palaniappan K."/>
            <person name="D'haeseleer P."/>
            <person name="Chain P."/>
            <person name="Bristow J."/>
            <person name="Eisen J.A."/>
            <person name="Markowitz V."/>
            <person name="Hugenholtz P."/>
            <person name="Goker M."/>
            <person name="Pukall R."/>
            <person name="Klenk H.P."/>
            <person name="Kyrpides N.C."/>
        </authorList>
    </citation>
    <scope>NUCLEOTIDE SEQUENCE [LARGE SCALE GENOMIC DNA]</scope>
    <source>
        <strain evidence="4">ATCC 51767 / DSM 10542 / NCFB 3025 / ST-74</strain>
    </source>
</reference>
<protein>
    <submittedName>
        <fullName evidence="3">Conserved protein of DIM6/NTAB family</fullName>
    </submittedName>
</protein>
<feature type="domain" description="Flavin reductase like" evidence="2">
    <location>
        <begin position="25"/>
        <end position="175"/>
    </location>
</feature>
<dbReference type="OrthoDB" id="3677205at2"/>
<dbReference type="InterPro" id="IPR002563">
    <property type="entry name" value="Flavin_Rdtase-like_dom"/>
</dbReference>
<name>D1BGT4_SANKS</name>
<dbReference type="eggNOG" id="COG1853">
    <property type="taxonomic scope" value="Bacteria"/>
</dbReference>